<gene>
    <name evidence="1" type="ORF">PoB_005300600</name>
</gene>
<dbReference type="SUPFAM" id="SSF54637">
    <property type="entry name" value="Thioesterase/thiol ester dehydrase-isomerase"/>
    <property type="match status" value="2"/>
</dbReference>
<dbReference type="InterPro" id="IPR029069">
    <property type="entry name" value="HotDog_dom_sf"/>
</dbReference>
<dbReference type="Gene3D" id="3.10.129.10">
    <property type="entry name" value="Hotdog Thioesterase"/>
    <property type="match status" value="2"/>
</dbReference>
<comment type="caution">
    <text evidence="1">The sequence shown here is derived from an EMBL/GenBank/DDBJ whole genome shotgun (WGS) entry which is preliminary data.</text>
</comment>
<reference evidence="1 2" key="1">
    <citation type="journal article" date="2021" name="Elife">
        <title>Chloroplast acquisition without the gene transfer in kleptoplastic sea slugs, Plakobranchus ocellatus.</title>
        <authorList>
            <person name="Maeda T."/>
            <person name="Takahashi S."/>
            <person name="Yoshida T."/>
            <person name="Shimamura S."/>
            <person name="Takaki Y."/>
            <person name="Nagai Y."/>
            <person name="Toyoda A."/>
            <person name="Suzuki Y."/>
            <person name="Arimoto A."/>
            <person name="Ishii H."/>
            <person name="Satoh N."/>
            <person name="Nishiyama T."/>
            <person name="Hasebe M."/>
            <person name="Maruyama T."/>
            <person name="Minagawa J."/>
            <person name="Obokata J."/>
            <person name="Shigenobu S."/>
        </authorList>
    </citation>
    <scope>NUCLEOTIDE SEQUENCE [LARGE SCALE GENOMIC DNA]</scope>
</reference>
<keyword evidence="2" id="KW-1185">Reference proteome</keyword>
<dbReference type="Proteomes" id="UP000735302">
    <property type="component" value="Unassembled WGS sequence"/>
</dbReference>
<dbReference type="AlphaFoldDB" id="A0AAV4BTH2"/>
<organism evidence="1 2">
    <name type="scientific">Plakobranchus ocellatus</name>
    <dbReference type="NCBI Taxonomy" id="259542"/>
    <lineage>
        <taxon>Eukaryota</taxon>
        <taxon>Metazoa</taxon>
        <taxon>Spiralia</taxon>
        <taxon>Lophotrochozoa</taxon>
        <taxon>Mollusca</taxon>
        <taxon>Gastropoda</taxon>
        <taxon>Heterobranchia</taxon>
        <taxon>Euthyneura</taxon>
        <taxon>Panpulmonata</taxon>
        <taxon>Sacoglossa</taxon>
        <taxon>Placobranchoidea</taxon>
        <taxon>Plakobranchidae</taxon>
        <taxon>Plakobranchus</taxon>
    </lineage>
</organism>
<name>A0AAV4BTH2_9GAST</name>
<protein>
    <recommendedName>
        <fullName evidence="3">Acyl-ACP thioesterase</fullName>
    </recommendedName>
</protein>
<evidence type="ECO:0008006" key="3">
    <source>
        <dbReference type="Google" id="ProtNLM"/>
    </source>
</evidence>
<dbReference type="PANTHER" id="PTHR34487:SF1">
    <property type="entry name" value="ACYL-ACP THIOESTERASE"/>
    <property type="match status" value="1"/>
</dbReference>
<dbReference type="PANTHER" id="PTHR34487">
    <property type="entry name" value="ACYL-ACP THIOESTERASE"/>
    <property type="match status" value="1"/>
</dbReference>
<dbReference type="EMBL" id="BLXT01005841">
    <property type="protein sequence ID" value="GFO26501.1"/>
    <property type="molecule type" value="Genomic_DNA"/>
</dbReference>
<evidence type="ECO:0000313" key="2">
    <source>
        <dbReference type="Proteomes" id="UP000735302"/>
    </source>
</evidence>
<evidence type="ECO:0000313" key="1">
    <source>
        <dbReference type="EMBL" id="GFO26501.1"/>
    </source>
</evidence>
<accession>A0AAV4BTH2</accession>
<proteinExistence type="predicted"/>
<sequence>MRELDYRKVHAVDLQRLRNKRGRICHQAYVTALPQLVHPGKFSLKTAEVFSYDSYNPRGILPIWSILKVFDTSRCFAFWGDPQRWNCTHNFLHLDALDSTNLVVSMKMSCEPEIYDPKLVKQPVEAGFELVYVGSTSFVLGSNIYLPGFKKSLAKKDICFVSVDKDTHRPQKLPDWWKEKYSQYSLPAEKPISFKSFDFAQPGTIVQHENIVVRTTDLDGLCHVNNASFVRFCYEAYIACHVRQFGYTPQADPYRNVKTVSCVFKGEAELGNLLQVSFVQDPDNRDTYHFQILKNPGGIIFESCLEFFPQMSSKY</sequence>